<dbReference type="InterPro" id="IPR000600">
    <property type="entry name" value="ROK"/>
</dbReference>
<dbReference type="PANTHER" id="PTHR18964:SF149">
    <property type="entry name" value="BIFUNCTIONAL UDP-N-ACETYLGLUCOSAMINE 2-EPIMERASE_N-ACETYLMANNOSAMINE KINASE"/>
    <property type="match status" value="1"/>
</dbReference>
<comment type="similarity">
    <text evidence="2">Belongs to the ROK (NagC/XylR) family.</text>
</comment>
<comment type="function">
    <text evidence="1">Transcriptional repressor of xylose-utilizing enzymes.</text>
</comment>
<dbReference type="InterPro" id="IPR036388">
    <property type="entry name" value="WH-like_DNA-bd_sf"/>
</dbReference>
<dbReference type="Pfam" id="PF00480">
    <property type="entry name" value="ROK"/>
    <property type="match status" value="1"/>
</dbReference>
<accession>A0ABT2TSR6</accession>
<comment type="caution">
    <text evidence="4">The sequence shown here is derived from an EMBL/GenBank/DDBJ whole genome shotgun (WGS) entry which is preliminary data.</text>
</comment>
<name>A0ABT2TSR6_9FIRM</name>
<organism evidence="4 5">
    <name type="scientific">Blautia ammoniilytica</name>
    <dbReference type="NCBI Taxonomy" id="2981782"/>
    <lineage>
        <taxon>Bacteria</taxon>
        <taxon>Bacillati</taxon>
        <taxon>Bacillota</taxon>
        <taxon>Clostridia</taxon>
        <taxon>Lachnospirales</taxon>
        <taxon>Lachnospiraceae</taxon>
        <taxon>Blautia</taxon>
    </lineage>
</organism>
<dbReference type="Proteomes" id="UP001652409">
    <property type="component" value="Unassembled WGS sequence"/>
</dbReference>
<gene>
    <name evidence="4" type="ORF">OCV61_07680</name>
</gene>
<keyword evidence="5" id="KW-1185">Reference proteome</keyword>
<dbReference type="InterPro" id="IPR036390">
    <property type="entry name" value="WH_DNA-bd_sf"/>
</dbReference>
<sequence length="377" mass="41955">MDEYLAKSKTSGDIYRLLYYGASCSRQEISQTLDISLPTTTRCLNSLCNAGLVKSAGESQSTGGRKATLYEYVPQARYAAGIDITRNHLSIVLVDLGLNILDTRRLRIPFEANDQYFSTLAREYEDMISQNLPDRSCLLGTGISVPVLLGDDHKTINYATVIPLPFNIYSILSSYIHEPFLFFNDSNSAGLAESWRGHYTSSLIYLSLSSSVGGAYINGRTLYIGDHNRGCEFGHMALIPHGKKCYCGSYGCLDAYCTANALTDFTDGNLKEFFDILKTGNNQGIRNVFDSYLDYLAIAVNNLRMCFDCNIILGGNVGAYMADYLDLFRKKAIKLNPFENDGSFIHACHYRTEASAVGAAIYYIDQFVKNFPYEMQG</sequence>
<reference evidence="4 5" key="1">
    <citation type="journal article" date="2021" name="ISME Commun">
        <title>Automated analysis of genomic sequences facilitates high-throughput and comprehensive description of bacteria.</title>
        <authorList>
            <person name="Hitch T.C.A."/>
        </authorList>
    </citation>
    <scope>NUCLEOTIDE SEQUENCE [LARGE SCALE GENOMIC DNA]</scope>
    <source>
        <strain evidence="4 5">Sanger_23</strain>
    </source>
</reference>
<dbReference type="Gene3D" id="3.30.420.40">
    <property type="match status" value="2"/>
</dbReference>
<dbReference type="InterPro" id="IPR043129">
    <property type="entry name" value="ATPase_NBD"/>
</dbReference>
<evidence type="ECO:0000313" key="4">
    <source>
        <dbReference type="EMBL" id="MCU6765293.1"/>
    </source>
</evidence>
<dbReference type="SUPFAM" id="SSF46785">
    <property type="entry name" value="Winged helix' DNA-binding domain"/>
    <property type="match status" value="1"/>
</dbReference>
<dbReference type="SUPFAM" id="SSF53067">
    <property type="entry name" value="Actin-like ATPase domain"/>
    <property type="match status" value="1"/>
</dbReference>
<dbReference type="PANTHER" id="PTHR18964">
    <property type="entry name" value="ROK (REPRESSOR, ORF, KINASE) FAMILY"/>
    <property type="match status" value="1"/>
</dbReference>
<dbReference type="RefSeq" id="WP_158421325.1">
    <property type="nucleotide sequence ID" value="NZ_JAOQJL010000012.1"/>
</dbReference>
<proteinExistence type="inferred from homology"/>
<keyword evidence="3" id="KW-0859">Xylose metabolism</keyword>
<protein>
    <submittedName>
        <fullName evidence="4">ROK family transcriptional regulator</fullName>
    </submittedName>
</protein>
<dbReference type="EMBL" id="JAOQJL010000012">
    <property type="protein sequence ID" value="MCU6765293.1"/>
    <property type="molecule type" value="Genomic_DNA"/>
</dbReference>
<keyword evidence="3" id="KW-0119">Carbohydrate metabolism</keyword>
<evidence type="ECO:0000256" key="2">
    <source>
        <dbReference type="ARBA" id="ARBA00006479"/>
    </source>
</evidence>
<evidence type="ECO:0000313" key="5">
    <source>
        <dbReference type="Proteomes" id="UP001652409"/>
    </source>
</evidence>
<dbReference type="Gene3D" id="1.10.10.10">
    <property type="entry name" value="Winged helix-like DNA-binding domain superfamily/Winged helix DNA-binding domain"/>
    <property type="match status" value="1"/>
</dbReference>
<dbReference type="Pfam" id="PF13412">
    <property type="entry name" value="HTH_24"/>
    <property type="match status" value="1"/>
</dbReference>
<evidence type="ECO:0000256" key="3">
    <source>
        <dbReference type="ARBA" id="ARBA00022629"/>
    </source>
</evidence>
<evidence type="ECO:0000256" key="1">
    <source>
        <dbReference type="ARBA" id="ARBA00002486"/>
    </source>
</evidence>